<keyword evidence="6" id="KW-1185">Reference proteome</keyword>
<evidence type="ECO:0000313" key="6">
    <source>
        <dbReference type="Proteomes" id="UP000705994"/>
    </source>
</evidence>
<accession>A0ABS7V189</accession>
<evidence type="ECO:0000259" key="4">
    <source>
        <dbReference type="PROSITE" id="PS52004"/>
    </source>
</evidence>
<dbReference type="InterPro" id="IPR014031">
    <property type="entry name" value="Ketoacyl_synth_C"/>
</dbReference>
<gene>
    <name evidence="5" type="ORF">KIJ07_01635</name>
</gene>
<dbReference type="PROSITE" id="PS52004">
    <property type="entry name" value="KS3_2"/>
    <property type="match status" value="1"/>
</dbReference>
<dbReference type="Pfam" id="PF00109">
    <property type="entry name" value="ketoacyl-synt"/>
    <property type="match status" value="1"/>
</dbReference>
<protein>
    <submittedName>
        <fullName evidence="5">3-oxoacyl-ACP synthase</fullName>
    </submittedName>
</protein>
<dbReference type="Gene3D" id="3.40.47.10">
    <property type="match status" value="3"/>
</dbReference>
<dbReference type="Pfam" id="PF02801">
    <property type="entry name" value="Ketoacyl-synt_C"/>
    <property type="match status" value="1"/>
</dbReference>
<dbReference type="PANTHER" id="PTHR11712:SF336">
    <property type="entry name" value="3-OXOACYL-[ACYL-CARRIER-PROTEIN] SYNTHASE, MITOCHONDRIAL"/>
    <property type="match status" value="1"/>
</dbReference>
<dbReference type="InterPro" id="IPR020841">
    <property type="entry name" value="PKS_Beta-ketoAc_synthase_dom"/>
</dbReference>
<dbReference type="SUPFAM" id="SSF53901">
    <property type="entry name" value="Thiolase-like"/>
    <property type="match status" value="2"/>
</dbReference>
<dbReference type="SMART" id="SM00825">
    <property type="entry name" value="PKS_KS"/>
    <property type="match status" value="1"/>
</dbReference>
<dbReference type="RefSeq" id="WP_010016035.1">
    <property type="nucleotide sequence ID" value="NZ_BPKU01000003.1"/>
</dbReference>
<dbReference type="InterPro" id="IPR014030">
    <property type="entry name" value="Ketoacyl_synth_N"/>
</dbReference>
<dbReference type="PANTHER" id="PTHR11712">
    <property type="entry name" value="POLYKETIDE SYNTHASE-RELATED"/>
    <property type="match status" value="1"/>
</dbReference>
<evidence type="ECO:0000256" key="3">
    <source>
        <dbReference type="RuleBase" id="RU003694"/>
    </source>
</evidence>
<dbReference type="InterPro" id="IPR016039">
    <property type="entry name" value="Thiolase-like"/>
</dbReference>
<name>A0ABS7V189_LEUGE</name>
<comment type="similarity">
    <text evidence="1 3">Belongs to the thiolase-like superfamily. Beta-ketoacyl-ACP synthases family.</text>
</comment>
<dbReference type="GeneID" id="61036907"/>
<keyword evidence="2 3" id="KW-0808">Transferase</keyword>
<comment type="caution">
    <text evidence="5">The sequence shown here is derived from an EMBL/GenBank/DDBJ whole genome shotgun (WGS) entry which is preliminary data.</text>
</comment>
<evidence type="ECO:0000256" key="1">
    <source>
        <dbReference type="ARBA" id="ARBA00008467"/>
    </source>
</evidence>
<evidence type="ECO:0000256" key="2">
    <source>
        <dbReference type="ARBA" id="ARBA00022679"/>
    </source>
</evidence>
<feature type="domain" description="Ketosynthase family 3 (KS3)" evidence="4">
    <location>
        <begin position="1"/>
        <end position="395"/>
    </location>
</feature>
<proteinExistence type="inferred from homology"/>
<sequence length="703" mass="77636">MTAVITKMAVTSSLGENEDEIHERIMKFNSGISTIDYFDTDEFMSSIAGNLNHETWEKVRKIAIDENVDNSSALTIYTVNKLLKNTRFNYQNVGLSLGTCNGGIQSMSDYFDDIDAGQSGKDNLKNYPLYKQMFDLSNYFGFEGPRFSFNSACAASSAAIAYASQMIESGKAKTVIAGGSDPMSKWVYAGFNALKTFNTQNATPYGNDYGLNLGEAATFFIIKDKEEALRDGDDILCEILGYGFSNDAHHPTAPDAEGNGISFAIREAIKSSGLESDQIFYINSHGTGTKANDVAELKGIEQVFGKNVPLISSLKGYMGHNLGAAASTELALTLIGLKNNVLYCNFPFQDYREETRNKKIFREHIDLSNQKTRDIIFINNNAAFGGHNSAVIFKTNLDNKYNTENSYKAIDEKSVYINYISESTTNELKNVNERIKLNPEKPLKEFDKLLYQRRMNQLSQVSIIAGISVFKDQTIPTRNGLIFGTPLGSMNATTKYSDSIRKDGFGKASGIYFPDLVVNSTSGRISRALNLKGYSASISSGGNEDFKSMEIAFEALKSNRADVILSGSGIESNSVTEKILGHPVKTDVVMIEMVNEFKPDTSILKVNEVRSYQVNATTRKIVKKTVDNATKQDKTKVLLIAPNKINNFISSKNVDFILEDGTGVQGIKALLDSIAKKWDRVLILELSINNELTVLDVNSLKNY</sequence>
<organism evidence="5 6">
    <name type="scientific">Leuconostoc gelidum subsp. gelidum</name>
    <dbReference type="NCBI Taxonomy" id="1607839"/>
    <lineage>
        <taxon>Bacteria</taxon>
        <taxon>Bacillati</taxon>
        <taxon>Bacillota</taxon>
        <taxon>Bacilli</taxon>
        <taxon>Lactobacillales</taxon>
        <taxon>Lactobacillaceae</taxon>
        <taxon>Leuconostoc</taxon>
        <taxon>Leuconostoc gelidum group</taxon>
    </lineage>
</organism>
<reference evidence="5 6" key="1">
    <citation type="submission" date="2021-05" db="EMBL/GenBank/DDBJ databases">
        <title>Pangenome of Leuconostoc gelidum warrants species status for Leuconostoc gelidum subsp. gasicomitatum.</title>
        <authorList>
            <person name="Johansson P."/>
            <person name="Sade E."/>
            <person name="Hultman J."/>
            <person name="Auvinen P."/>
            <person name="Bjorkroth J."/>
        </authorList>
    </citation>
    <scope>NUCLEOTIDE SEQUENCE [LARGE SCALE GENOMIC DNA]</scope>
    <source>
        <strain evidence="5 6">AMKR21</strain>
    </source>
</reference>
<dbReference type="EMBL" id="JAHBFX010000001">
    <property type="protein sequence ID" value="MBZ5999133.1"/>
    <property type="molecule type" value="Genomic_DNA"/>
</dbReference>
<dbReference type="Proteomes" id="UP000705994">
    <property type="component" value="Unassembled WGS sequence"/>
</dbReference>
<evidence type="ECO:0000313" key="5">
    <source>
        <dbReference type="EMBL" id="MBZ5999133.1"/>
    </source>
</evidence>
<dbReference type="InterPro" id="IPR000794">
    <property type="entry name" value="Beta-ketoacyl_synthase"/>
</dbReference>